<evidence type="ECO:0000256" key="6">
    <source>
        <dbReference type="ARBA" id="ARBA00022692"/>
    </source>
</evidence>
<dbReference type="InterPro" id="IPR007315">
    <property type="entry name" value="PIG-V/Gpi18"/>
</dbReference>
<evidence type="ECO:0000256" key="5">
    <source>
        <dbReference type="ARBA" id="ARBA00022679"/>
    </source>
</evidence>
<evidence type="ECO:0008006" key="14">
    <source>
        <dbReference type="Google" id="ProtNLM"/>
    </source>
</evidence>
<evidence type="ECO:0000256" key="7">
    <source>
        <dbReference type="ARBA" id="ARBA00022824"/>
    </source>
</evidence>
<dbReference type="GO" id="GO:0006506">
    <property type="term" value="P:GPI anchor biosynthetic process"/>
    <property type="evidence" value="ECO:0007669"/>
    <property type="project" value="UniProtKB-KW"/>
</dbReference>
<feature type="transmembrane region" description="Helical" evidence="10">
    <location>
        <begin position="217"/>
        <end position="238"/>
    </location>
</feature>
<dbReference type="AlphaFoldDB" id="A0AAW6TE19"/>
<evidence type="ECO:0000256" key="2">
    <source>
        <dbReference type="ARBA" id="ARBA00004687"/>
    </source>
</evidence>
<feature type="chain" id="PRO_5043745291" description="DUF2029 domain-containing protein" evidence="11">
    <location>
        <begin position="21"/>
        <end position="381"/>
    </location>
</feature>
<feature type="transmembrane region" description="Helical" evidence="10">
    <location>
        <begin position="124"/>
        <end position="147"/>
    </location>
</feature>
<name>A0AAW6TE19_9MICO</name>
<comment type="pathway">
    <text evidence="2">Glycolipid biosynthesis; glycosylphosphatidylinositol-anchor biosynthesis.</text>
</comment>
<keyword evidence="5" id="KW-0808">Transferase</keyword>
<keyword evidence="11" id="KW-0732">Signal</keyword>
<feature type="transmembrane region" description="Helical" evidence="10">
    <location>
        <begin position="353"/>
        <end position="374"/>
    </location>
</feature>
<evidence type="ECO:0000256" key="11">
    <source>
        <dbReference type="SAM" id="SignalP"/>
    </source>
</evidence>
<dbReference type="GO" id="GO:0016020">
    <property type="term" value="C:membrane"/>
    <property type="evidence" value="ECO:0007669"/>
    <property type="project" value="GOC"/>
</dbReference>
<organism evidence="12 13">
    <name type="scientific">Ruicaihuangia caeni</name>
    <dbReference type="NCBI Taxonomy" id="3042517"/>
    <lineage>
        <taxon>Bacteria</taxon>
        <taxon>Bacillati</taxon>
        <taxon>Actinomycetota</taxon>
        <taxon>Actinomycetes</taxon>
        <taxon>Micrococcales</taxon>
        <taxon>Microbacteriaceae</taxon>
        <taxon>Ruicaihuangia</taxon>
    </lineage>
</organism>
<feature type="transmembrane region" description="Helical" evidence="10">
    <location>
        <begin position="84"/>
        <end position="112"/>
    </location>
</feature>
<dbReference type="Proteomes" id="UP001321506">
    <property type="component" value="Unassembled WGS sequence"/>
</dbReference>
<dbReference type="EMBL" id="JASATX010000006">
    <property type="protein sequence ID" value="MDI2099660.1"/>
    <property type="molecule type" value="Genomic_DNA"/>
</dbReference>
<evidence type="ECO:0000256" key="4">
    <source>
        <dbReference type="ARBA" id="ARBA00022676"/>
    </source>
</evidence>
<keyword evidence="3" id="KW-0337">GPI-anchor biosynthesis</keyword>
<feature type="signal peptide" evidence="11">
    <location>
        <begin position="1"/>
        <end position="20"/>
    </location>
</feature>
<accession>A0AAW6TE19</accession>
<keyword evidence="9 10" id="KW-0472">Membrane</keyword>
<comment type="caution">
    <text evidence="12">The sequence shown here is derived from an EMBL/GenBank/DDBJ whole genome shotgun (WGS) entry which is preliminary data.</text>
</comment>
<evidence type="ECO:0000256" key="3">
    <source>
        <dbReference type="ARBA" id="ARBA00022502"/>
    </source>
</evidence>
<keyword evidence="13" id="KW-1185">Reference proteome</keyword>
<dbReference type="GO" id="GO:0004376">
    <property type="term" value="F:GPI mannosyltransferase activity"/>
    <property type="evidence" value="ECO:0007669"/>
    <property type="project" value="InterPro"/>
</dbReference>
<feature type="transmembrane region" description="Helical" evidence="10">
    <location>
        <begin position="308"/>
        <end position="324"/>
    </location>
</feature>
<feature type="transmembrane region" description="Helical" evidence="10">
    <location>
        <begin position="167"/>
        <end position="196"/>
    </location>
</feature>
<dbReference type="PANTHER" id="PTHR12468:SF2">
    <property type="entry name" value="GPI MANNOSYLTRANSFERASE 2"/>
    <property type="match status" value="1"/>
</dbReference>
<sequence length="381" mass="42163">MLLIFAASRVVTTGILLAFAAIQPANPWTAASPGYLEFANLWDGRWYQLVAHYGYPAELPLTDDGHVAENAWAFMPVYPFTVRAVMFVTGAGWELAAVAVSVVFAAAGCLVIHRLMVRALDDHSVAFVAVAVFCFGPLSPILQVAYAESMHVFLLGLALLLVLERRYLVLLPVIVIMAFTRPSGLAFAMFLVLHVAWRWWRARRGEESFELRERWSAIAAVLTSGAAGLAWPGIVWAATGSFNGYVETELAWRAAYIGYQHLVPFTAWVQSALWWVGWPLGVAVLVLVVAVFALVMLAPQVRRLGVDLRLWIASYGVYLLAVFFPQSSTFRLLLPMFPLVGAIVVPRSRLWRAAVIIAGVVGQVAWVHLCWWIDGLDWTPP</sequence>
<evidence type="ECO:0000256" key="1">
    <source>
        <dbReference type="ARBA" id="ARBA00004477"/>
    </source>
</evidence>
<protein>
    <recommendedName>
        <fullName evidence="14">DUF2029 domain-containing protein</fullName>
    </recommendedName>
</protein>
<dbReference type="GO" id="GO:0000009">
    <property type="term" value="F:alpha-1,6-mannosyltransferase activity"/>
    <property type="evidence" value="ECO:0007669"/>
    <property type="project" value="InterPro"/>
</dbReference>
<dbReference type="GO" id="GO:0031501">
    <property type="term" value="C:mannosyltransferase complex"/>
    <property type="evidence" value="ECO:0007669"/>
    <property type="project" value="TreeGrafter"/>
</dbReference>
<keyword evidence="6 10" id="KW-0812">Transmembrane</keyword>
<evidence type="ECO:0000313" key="13">
    <source>
        <dbReference type="Proteomes" id="UP001321506"/>
    </source>
</evidence>
<feature type="transmembrane region" description="Helical" evidence="10">
    <location>
        <begin position="272"/>
        <end position="296"/>
    </location>
</feature>
<reference evidence="12 13" key="1">
    <citation type="submission" date="2023-04" db="EMBL/GenBank/DDBJ databases">
        <title>Klugiella caeni sp. nov. isolated from the sludge of biochemical tank.</title>
        <authorList>
            <person name="Geng K."/>
        </authorList>
    </citation>
    <scope>NUCLEOTIDE SEQUENCE [LARGE SCALE GENOMIC DNA]</scope>
    <source>
        <strain evidence="12 13">YN-L-19</strain>
    </source>
</reference>
<keyword evidence="7" id="KW-0256">Endoplasmic reticulum</keyword>
<proteinExistence type="predicted"/>
<evidence type="ECO:0000313" key="12">
    <source>
        <dbReference type="EMBL" id="MDI2099660.1"/>
    </source>
</evidence>
<dbReference type="RefSeq" id="WP_281489450.1">
    <property type="nucleotide sequence ID" value="NZ_JASATX010000006.1"/>
</dbReference>
<keyword evidence="8 10" id="KW-1133">Transmembrane helix</keyword>
<keyword evidence="4" id="KW-0328">Glycosyltransferase</keyword>
<evidence type="ECO:0000256" key="8">
    <source>
        <dbReference type="ARBA" id="ARBA00022989"/>
    </source>
</evidence>
<gene>
    <name evidence="12" type="ORF">QF206_11860</name>
</gene>
<dbReference type="PANTHER" id="PTHR12468">
    <property type="entry name" value="GPI MANNOSYLTRANSFERASE 2"/>
    <property type="match status" value="1"/>
</dbReference>
<evidence type="ECO:0000256" key="9">
    <source>
        <dbReference type="ARBA" id="ARBA00023136"/>
    </source>
</evidence>
<comment type="subcellular location">
    <subcellularLocation>
        <location evidence="1">Endoplasmic reticulum membrane</location>
        <topology evidence="1">Multi-pass membrane protein</topology>
    </subcellularLocation>
</comment>
<evidence type="ECO:0000256" key="10">
    <source>
        <dbReference type="SAM" id="Phobius"/>
    </source>
</evidence>